<reference evidence="1" key="1">
    <citation type="submission" date="2022-07" db="EMBL/GenBank/DDBJ databases">
        <title>The genome of Lyophyllum shimeji provides insight into the initial evolution of ectomycorrhizal fungal genome.</title>
        <authorList>
            <person name="Kobayashi Y."/>
            <person name="Shibata T."/>
            <person name="Hirakawa H."/>
            <person name="Shigenobu S."/>
            <person name="Nishiyama T."/>
            <person name="Yamada A."/>
            <person name="Hasebe M."/>
            <person name="Kawaguchi M."/>
        </authorList>
    </citation>
    <scope>NUCLEOTIDE SEQUENCE</scope>
    <source>
        <strain evidence="1">AT787</strain>
    </source>
</reference>
<comment type="caution">
    <text evidence="1">The sequence shown here is derived from an EMBL/GenBank/DDBJ whole genome shotgun (WGS) entry which is preliminary data.</text>
</comment>
<proteinExistence type="predicted"/>
<gene>
    <name evidence="1" type="ORF">LshimejAT787_1402540</name>
</gene>
<keyword evidence="2" id="KW-1185">Reference proteome</keyword>
<dbReference type="AlphaFoldDB" id="A0A9P3PYV0"/>
<organism evidence="1 2">
    <name type="scientific">Lyophyllum shimeji</name>
    <name type="common">Hon-shimeji</name>
    <name type="synonym">Tricholoma shimeji</name>
    <dbReference type="NCBI Taxonomy" id="47721"/>
    <lineage>
        <taxon>Eukaryota</taxon>
        <taxon>Fungi</taxon>
        <taxon>Dikarya</taxon>
        <taxon>Basidiomycota</taxon>
        <taxon>Agaricomycotina</taxon>
        <taxon>Agaricomycetes</taxon>
        <taxon>Agaricomycetidae</taxon>
        <taxon>Agaricales</taxon>
        <taxon>Tricholomatineae</taxon>
        <taxon>Lyophyllaceae</taxon>
        <taxon>Lyophyllum</taxon>
    </lineage>
</organism>
<sequence>MDSTFDTNEYPEQVIQEILHSNSSYLLVRTTGKYPTVLVRFGQHAITCGRRTTSDTVHPAITVPTS</sequence>
<evidence type="ECO:0000313" key="2">
    <source>
        <dbReference type="Proteomes" id="UP001063166"/>
    </source>
</evidence>
<protein>
    <submittedName>
        <fullName evidence="1">Uncharacterized protein</fullName>
    </submittedName>
</protein>
<evidence type="ECO:0000313" key="1">
    <source>
        <dbReference type="EMBL" id="GLB43742.1"/>
    </source>
</evidence>
<name>A0A9P3PYV0_LYOSH</name>
<dbReference type="EMBL" id="BRPK01000014">
    <property type="protein sequence ID" value="GLB43742.1"/>
    <property type="molecule type" value="Genomic_DNA"/>
</dbReference>
<accession>A0A9P3PYV0</accession>
<dbReference type="Proteomes" id="UP001063166">
    <property type="component" value="Unassembled WGS sequence"/>
</dbReference>